<evidence type="ECO:0000256" key="9">
    <source>
        <dbReference type="HAMAP-Rule" id="MF_01148"/>
    </source>
</evidence>
<comment type="subcellular location">
    <subcellularLocation>
        <location evidence="1 9">Cell membrane</location>
        <topology evidence="1 9">Multi-pass membrane protein</topology>
    </subcellularLocation>
</comment>
<evidence type="ECO:0000259" key="10">
    <source>
        <dbReference type="PROSITE" id="PS50263"/>
    </source>
</evidence>
<comment type="pathway">
    <text evidence="9">Protein modification; lipoprotein biosynthesis (N-acyl transfer).</text>
</comment>
<feature type="domain" description="CN hydrolase" evidence="10">
    <location>
        <begin position="227"/>
        <end position="467"/>
    </location>
</feature>
<dbReference type="GO" id="GO:0042158">
    <property type="term" value="P:lipoprotein biosynthetic process"/>
    <property type="evidence" value="ECO:0007669"/>
    <property type="project" value="UniProtKB-UniRule"/>
</dbReference>
<dbReference type="HAMAP" id="MF_01148">
    <property type="entry name" value="Lnt"/>
    <property type="match status" value="1"/>
</dbReference>
<keyword evidence="6 9" id="KW-1133">Transmembrane helix</keyword>
<evidence type="ECO:0000313" key="12">
    <source>
        <dbReference type="Proteomes" id="UP000472580"/>
    </source>
</evidence>
<evidence type="ECO:0000256" key="4">
    <source>
        <dbReference type="ARBA" id="ARBA00022679"/>
    </source>
</evidence>
<dbReference type="NCBIfam" id="TIGR00546">
    <property type="entry name" value="lnt"/>
    <property type="match status" value="1"/>
</dbReference>
<comment type="similarity">
    <text evidence="2 9">Belongs to the CN hydrolase family. Apolipoprotein N-acyltransferase subfamily.</text>
</comment>
<feature type="transmembrane region" description="Helical" evidence="9">
    <location>
        <begin position="194"/>
        <end position="215"/>
    </location>
</feature>
<dbReference type="Pfam" id="PF00795">
    <property type="entry name" value="CN_hydrolase"/>
    <property type="match status" value="1"/>
</dbReference>
<sequence>MKTKALLYFLPLTAGVLQGFSFAPARAILQLIALSVLFICLSKSHGVKQAFAQGFLFGLGWFCYAISWVYVSIHAYGYQPAFFAAAAAFLFAAFLSIFPAAAAAFSALSTPALKKGFPLAFVLGTSASWGIFEWLRSWVLSGFPWAASAYAHVEGSLSGYAPIVGATGINFLSALIAVLIAVFVLSFRDSTRRLVCLAAMFAVITGGIFFGRIQWYEPAAQVHFQLIQGGVLQDEKFSPMGTLTSFERYLTLMKEGGAAAETVTVLPETIFPIPLDRLPKDIWKRFTEGTDNGSRMIFGGFTRMKDGYANSVVEVSKGRIIESYSKRHLVPFGEYVPFGFRWFIDMLGIPMGDLVRGSSSQAAFNLGNAQAALLLCYEDLFAEEVRDWWTDASSPNVLINLSNLGWFGDSLALPQHLNISRMRAIEFARPVVRASNTGATAYVEPDGTVAAELPFMAPGKLDVTVTTAKGAPTPYARNGDLPSVIFMFLLFFAAIALAITRKTKLNRLQ</sequence>
<organism evidence="11 12">
    <name type="scientific">Parasutterella muris</name>
    <dbReference type="NCBI Taxonomy" id="2565572"/>
    <lineage>
        <taxon>Bacteria</taxon>
        <taxon>Pseudomonadati</taxon>
        <taxon>Pseudomonadota</taxon>
        <taxon>Betaproteobacteria</taxon>
        <taxon>Burkholderiales</taxon>
        <taxon>Sutterellaceae</taxon>
        <taxon>Parasutterella</taxon>
    </lineage>
</organism>
<dbReference type="UniPathway" id="UPA00666"/>
<dbReference type="InterPro" id="IPR036526">
    <property type="entry name" value="C-N_Hydrolase_sf"/>
</dbReference>
<feature type="transmembrane region" description="Helical" evidence="9">
    <location>
        <begin position="20"/>
        <end position="42"/>
    </location>
</feature>
<evidence type="ECO:0000256" key="2">
    <source>
        <dbReference type="ARBA" id="ARBA00010065"/>
    </source>
</evidence>
<dbReference type="InterPro" id="IPR003010">
    <property type="entry name" value="C-N_Hydrolase"/>
</dbReference>
<evidence type="ECO:0000256" key="6">
    <source>
        <dbReference type="ARBA" id="ARBA00022989"/>
    </source>
</evidence>
<dbReference type="GO" id="GO:0016410">
    <property type="term" value="F:N-acyltransferase activity"/>
    <property type="evidence" value="ECO:0007669"/>
    <property type="project" value="UniProtKB-UniRule"/>
</dbReference>
<feature type="transmembrane region" description="Helical" evidence="9">
    <location>
        <begin position="481"/>
        <end position="500"/>
    </location>
</feature>
<feature type="transmembrane region" description="Helical" evidence="9">
    <location>
        <begin position="117"/>
        <end position="139"/>
    </location>
</feature>
<keyword evidence="5 9" id="KW-0812">Transmembrane</keyword>
<dbReference type="InterPro" id="IPR004563">
    <property type="entry name" value="Apolipo_AcylTrfase"/>
</dbReference>
<evidence type="ECO:0000256" key="8">
    <source>
        <dbReference type="ARBA" id="ARBA00023315"/>
    </source>
</evidence>
<dbReference type="Proteomes" id="UP000472580">
    <property type="component" value="Unassembled WGS sequence"/>
</dbReference>
<keyword evidence="11" id="KW-0449">Lipoprotein</keyword>
<comment type="caution">
    <text evidence="11">The sequence shown here is derived from an EMBL/GenBank/DDBJ whole genome shotgun (WGS) entry which is preliminary data.</text>
</comment>
<dbReference type="InterPro" id="IPR045378">
    <property type="entry name" value="LNT_N"/>
</dbReference>
<evidence type="ECO:0000256" key="1">
    <source>
        <dbReference type="ARBA" id="ARBA00004651"/>
    </source>
</evidence>
<dbReference type="SUPFAM" id="SSF56317">
    <property type="entry name" value="Carbon-nitrogen hydrolase"/>
    <property type="match status" value="1"/>
</dbReference>
<reference evidence="11 12" key="1">
    <citation type="submission" date="2019-12" db="EMBL/GenBank/DDBJ databases">
        <title>Microbes associate with the intestines of laboratory mice.</title>
        <authorList>
            <person name="Navarre W."/>
            <person name="Wong E."/>
        </authorList>
    </citation>
    <scope>NUCLEOTIDE SEQUENCE [LARGE SCALE GENOMIC DNA]</scope>
    <source>
        <strain evidence="11 12">NM82_D38</strain>
    </source>
</reference>
<keyword evidence="4 9" id="KW-0808">Transferase</keyword>
<dbReference type="Pfam" id="PF20154">
    <property type="entry name" value="LNT_N"/>
    <property type="match status" value="1"/>
</dbReference>
<dbReference type="EMBL" id="WSRP01000008">
    <property type="protein sequence ID" value="MVX56301.1"/>
    <property type="molecule type" value="Genomic_DNA"/>
</dbReference>
<evidence type="ECO:0000256" key="3">
    <source>
        <dbReference type="ARBA" id="ARBA00022475"/>
    </source>
</evidence>
<keyword evidence="8 9" id="KW-0012">Acyltransferase</keyword>
<comment type="catalytic activity">
    <reaction evidence="9">
        <text>N-terminal S-1,2-diacyl-sn-glyceryl-L-cysteinyl-[lipoprotein] + a glycerophospholipid = N-acyl-S-1,2-diacyl-sn-glyceryl-L-cysteinyl-[lipoprotein] + a 2-acyl-sn-glycero-3-phospholipid + H(+)</text>
        <dbReference type="Rhea" id="RHEA:48228"/>
        <dbReference type="Rhea" id="RHEA-COMP:14681"/>
        <dbReference type="Rhea" id="RHEA-COMP:14684"/>
        <dbReference type="ChEBI" id="CHEBI:15378"/>
        <dbReference type="ChEBI" id="CHEBI:136912"/>
        <dbReference type="ChEBI" id="CHEBI:140656"/>
        <dbReference type="ChEBI" id="CHEBI:140657"/>
        <dbReference type="ChEBI" id="CHEBI:140660"/>
        <dbReference type="EC" id="2.3.1.269"/>
    </reaction>
</comment>
<evidence type="ECO:0000256" key="5">
    <source>
        <dbReference type="ARBA" id="ARBA00022692"/>
    </source>
</evidence>
<feature type="transmembrane region" description="Helical" evidence="9">
    <location>
        <begin position="159"/>
        <end position="187"/>
    </location>
</feature>
<keyword evidence="7 9" id="KW-0472">Membrane</keyword>
<evidence type="ECO:0000313" key="11">
    <source>
        <dbReference type="EMBL" id="MVX56301.1"/>
    </source>
</evidence>
<feature type="transmembrane region" description="Helical" evidence="9">
    <location>
        <begin position="54"/>
        <end position="76"/>
    </location>
</feature>
<dbReference type="CDD" id="cd07571">
    <property type="entry name" value="ALP_N-acyl_transferase"/>
    <property type="match status" value="1"/>
</dbReference>
<name>A0A6L6YMC0_9BURK</name>
<dbReference type="PROSITE" id="PS50263">
    <property type="entry name" value="CN_HYDROLASE"/>
    <property type="match status" value="1"/>
</dbReference>
<proteinExistence type="inferred from homology"/>
<feature type="transmembrane region" description="Helical" evidence="9">
    <location>
        <begin position="82"/>
        <end position="105"/>
    </location>
</feature>
<dbReference type="PANTHER" id="PTHR38686:SF1">
    <property type="entry name" value="APOLIPOPROTEIN N-ACYLTRANSFERASE"/>
    <property type="match status" value="1"/>
</dbReference>
<keyword evidence="12" id="KW-1185">Reference proteome</keyword>
<dbReference type="RefSeq" id="WP_160334736.1">
    <property type="nucleotide sequence ID" value="NZ_WSRP01000008.1"/>
</dbReference>
<evidence type="ECO:0000256" key="7">
    <source>
        <dbReference type="ARBA" id="ARBA00023136"/>
    </source>
</evidence>
<keyword evidence="3 9" id="KW-1003">Cell membrane</keyword>
<dbReference type="GO" id="GO:0005886">
    <property type="term" value="C:plasma membrane"/>
    <property type="evidence" value="ECO:0007669"/>
    <property type="project" value="UniProtKB-SubCell"/>
</dbReference>
<accession>A0A6L6YMC0</accession>
<protein>
    <recommendedName>
        <fullName evidence="9">Apolipoprotein N-acyltransferase</fullName>
        <shortName evidence="9">ALP N-acyltransferase</shortName>
        <ecNumber evidence="9">2.3.1.269</ecNumber>
    </recommendedName>
</protein>
<dbReference type="OrthoDB" id="9804277at2"/>
<dbReference type="AlphaFoldDB" id="A0A6L6YMC0"/>
<comment type="function">
    <text evidence="9">Catalyzes the phospholipid dependent N-acylation of the N-terminal cysteine of apolipoprotein, the last step in lipoprotein maturation.</text>
</comment>
<dbReference type="PANTHER" id="PTHR38686">
    <property type="entry name" value="APOLIPOPROTEIN N-ACYLTRANSFERASE"/>
    <property type="match status" value="1"/>
</dbReference>
<dbReference type="EC" id="2.3.1.269" evidence="9"/>
<dbReference type="Gene3D" id="3.60.110.10">
    <property type="entry name" value="Carbon-nitrogen hydrolase"/>
    <property type="match status" value="1"/>
</dbReference>
<gene>
    <name evidence="9 11" type="primary">lnt</name>
    <name evidence="11" type="ORF">E5987_03655</name>
</gene>